<reference evidence="1 2" key="1">
    <citation type="submission" date="2018-09" db="EMBL/GenBank/DDBJ databases">
        <title>Paenibacillus aracenensis nov. sp. isolated from a cave in southern Spain.</title>
        <authorList>
            <person name="Jurado V."/>
            <person name="Gutierrez-Patricio S."/>
            <person name="Gonzalez-Pimentel J.L."/>
            <person name="Miller A.Z."/>
            <person name="Laiz L."/>
            <person name="Saiz-Jimenez C."/>
        </authorList>
    </citation>
    <scope>NUCLEOTIDE SEQUENCE [LARGE SCALE GENOMIC DNA]</scope>
    <source>
        <strain evidence="1 2">DSM 22867</strain>
    </source>
</reference>
<organism evidence="1 2">
    <name type="scientific">Paenibacillus nanensis</name>
    <dbReference type="NCBI Taxonomy" id="393251"/>
    <lineage>
        <taxon>Bacteria</taxon>
        <taxon>Bacillati</taxon>
        <taxon>Bacillota</taxon>
        <taxon>Bacilli</taxon>
        <taxon>Bacillales</taxon>
        <taxon>Paenibacillaceae</taxon>
        <taxon>Paenibacillus</taxon>
    </lineage>
</organism>
<proteinExistence type="predicted"/>
<accession>A0A3A1V0F5</accession>
<comment type="caution">
    <text evidence="1">The sequence shown here is derived from an EMBL/GenBank/DDBJ whole genome shotgun (WGS) entry which is preliminary data.</text>
</comment>
<name>A0A3A1V0F5_9BACL</name>
<evidence type="ECO:0000313" key="1">
    <source>
        <dbReference type="EMBL" id="RIX52093.1"/>
    </source>
</evidence>
<protein>
    <submittedName>
        <fullName evidence="1">Uncharacterized protein</fullName>
    </submittedName>
</protein>
<dbReference type="AlphaFoldDB" id="A0A3A1V0F5"/>
<evidence type="ECO:0000313" key="2">
    <source>
        <dbReference type="Proteomes" id="UP000266482"/>
    </source>
</evidence>
<keyword evidence="2" id="KW-1185">Reference proteome</keyword>
<dbReference type="Proteomes" id="UP000266482">
    <property type="component" value="Unassembled WGS sequence"/>
</dbReference>
<sequence length="66" mass="7512">MLAEYNLFSADGILEKRKKGESNRGLQAIEAGDRENNRKVLQRGINWMQCGRMKSEAGDESIKQQL</sequence>
<dbReference type="EMBL" id="QXQA01000008">
    <property type="protein sequence ID" value="RIX52093.1"/>
    <property type="molecule type" value="Genomic_DNA"/>
</dbReference>
<gene>
    <name evidence="1" type="ORF">D3P08_14030</name>
</gene>